<organism evidence="2 3">
    <name type="scientific">Coniophora puteana (strain RWD-64-598)</name>
    <name type="common">Brown rot fungus</name>
    <dbReference type="NCBI Taxonomy" id="741705"/>
    <lineage>
        <taxon>Eukaryota</taxon>
        <taxon>Fungi</taxon>
        <taxon>Dikarya</taxon>
        <taxon>Basidiomycota</taxon>
        <taxon>Agaricomycotina</taxon>
        <taxon>Agaricomycetes</taxon>
        <taxon>Agaricomycetidae</taxon>
        <taxon>Boletales</taxon>
        <taxon>Coniophorineae</taxon>
        <taxon>Coniophoraceae</taxon>
        <taxon>Coniophora</taxon>
    </lineage>
</organism>
<evidence type="ECO:0000313" key="3">
    <source>
        <dbReference type="Proteomes" id="UP000053558"/>
    </source>
</evidence>
<dbReference type="OMA" id="ANCIEQF"/>
<accession>A0A5M3MAJ4</accession>
<protein>
    <submittedName>
        <fullName evidence="2">Uncharacterized protein</fullName>
    </submittedName>
</protein>
<dbReference type="Proteomes" id="UP000053558">
    <property type="component" value="Unassembled WGS sequence"/>
</dbReference>
<feature type="compositionally biased region" description="Polar residues" evidence="1">
    <location>
        <begin position="193"/>
        <end position="205"/>
    </location>
</feature>
<reference evidence="3" key="1">
    <citation type="journal article" date="2012" name="Science">
        <title>The Paleozoic origin of enzymatic lignin decomposition reconstructed from 31 fungal genomes.</title>
        <authorList>
            <person name="Floudas D."/>
            <person name="Binder M."/>
            <person name="Riley R."/>
            <person name="Barry K."/>
            <person name="Blanchette R.A."/>
            <person name="Henrissat B."/>
            <person name="Martinez A.T."/>
            <person name="Otillar R."/>
            <person name="Spatafora J.W."/>
            <person name="Yadav J.S."/>
            <person name="Aerts A."/>
            <person name="Benoit I."/>
            <person name="Boyd A."/>
            <person name="Carlson A."/>
            <person name="Copeland A."/>
            <person name="Coutinho P.M."/>
            <person name="de Vries R.P."/>
            <person name="Ferreira P."/>
            <person name="Findley K."/>
            <person name="Foster B."/>
            <person name="Gaskell J."/>
            <person name="Glotzer D."/>
            <person name="Gorecki P."/>
            <person name="Heitman J."/>
            <person name="Hesse C."/>
            <person name="Hori C."/>
            <person name="Igarashi K."/>
            <person name="Jurgens J.A."/>
            <person name="Kallen N."/>
            <person name="Kersten P."/>
            <person name="Kohler A."/>
            <person name="Kuees U."/>
            <person name="Kumar T.K.A."/>
            <person name="Kuo A."/>
            <person name="LaButti K."/>
            <person name="Larrondo L.F."/>
            <person name="Lindquist E."/>
            <person name="Ling A."/>
            <person name="Lombard V."/>
            <person name="Lucas S."/>
            <person name="Lundell T."/>
            <person name="Martin R."/>
            <person name="McLaughlin D.J."/>
            <person name="Morgenstern I."/>
            <person name="Morin E."/>
            <person name="Murat C."/>
            <person name="Nagy L.G."/>
            <person name="Nolan M."/>
            <person name="Ohm R.A."/>
            <person name="Patyshakuliyeva A."/>
            <person name="Rokas A."/>
            <person name="Ruiz-Duenas F.J."/>
            <person name="Sabat G."/>
            <person name="Salamov A."/>
            <person name="Samejima M."/>
            <person name="Schmutz J."/>
            <person name="Slot J.C."/>
            <person name="St John F."/>
            <person name="Stenlid J."/>
            <person name="Sun H."/>
            <person name="Sun S."/>
            <person name="Syed K."/>
            <person name="Tsang A."/>
            <person name="Wiebenga A."/>
            <person name="Young D."/>
            <person name="Pisabarro A."/>
            <person name="Eastwood D.C."/>
            <person name="Martin F."/>
            <person name="Cullen D."/>
            <person name="Grigoriev I.V."/>
            <person name="Hibbett D.S."/>
        </authorList>
    </citation>
    <scope>NUCLEOTIDE SEQUENCE [LARGE SCALE GENOMIC DNA]</scope>
    <source>
        <strain evidence="3">RWD-64-598 SS2</strain>
    </source>
</reference>
<feature type="region of interest" description="Disordered" evidence="1">
    <location>
        <begin position="23"/>
        <end position="69"/>
    </location>
</feature>
<dbReference type="KEGG" id="cput:CONPUDRAFT_76514"/>
<sequence length="205" mass="22797">MTNKIAELERDVEVERRKVHELQEASREREKEYQKLKNQHEKVKRKALLAPSAGPPNGMQKAGGEARHPVDPAARLDIEAVVGGMEAVGLQRTPLVSRNANGQVRSNSFQYGSQPQRVPQSQHRQTADGTSRRHQRNFSERSESASEVENMLLHPSRSRPAMNGGSAAAAFPRGTTFKPGRAPPQTSNPPRSPRSTKLMSSRFFQ</sequence>
<dbReference type="OrthoDB" id="441210at2759"/>
<feature type="region of interest" description="Disordered" evidence="1">
    <location>
        <begin position="98"/>
        <end position="205"/>
    </location>
</feature>
<dbReference type="GeneID" id="19209510"/>
<dbReference type="RefSeq" id="XP_007773369.1">
    <property type="nucleotide sequence ID" value="XM_007775179.1"/>
</dbReference>
<dbReference type="EMBL" id="JH711586">
    <property type="protein sequence ID" value="EIW76093.1"/>
    <property type="molecule type" value="Genomic_DNA"/>
</dbReference>
<gene>
    <name evidence="2" type="ORF">CONPUDRAFT_76514</name>
</gene>
<name>A0A5M3MAJ4_CONPW</name>
<comment type="caution">
    <text evidence="2">The sequence shown here is derived from an EMBL/GenBank/DDBJ whole genome shotgun (WGS) entry which is preliminary data.</text>
</comment>
<dbReference type="AlphaFoldDB" id="A0A5M3MAJ4"/>
<feature type="compositionally biased region" description="Polar residues" evidence="1">
    <location>
        <begin position="98"/>
        <end position="129"/>
    </location>
</feature>
<evidence type="ECO:0000313" key="2">
    <source>
        <dbReference type="EMBL" id="EIW76093.1"/>
    </source>
</evidence>
<evidence type="ECO:0000256" key="1">
    <source>
        <dbReference type="SAM" id="MobiDB-lite"/>
    </source>
</evidence>
<keyword evidence="3" id="KW-1185">Reference proteome</keyword>
<feature type="compositionally biased region" description="Basic and acidic residues" evidence="1">
    <location>
        <begin position="23"/>
        <end position="41"/>
    </location>
</feature>
<proteinExistence type="predicted"/>